<name>A0ABW1R3K0_9ACTN</name>
<feature type="transmembrane region" description="Helical" evidence="1">
    <location>
        <begin position="101"/>
        <end position="119"/>
    </location>
</feature>
<keyword evidence="1" id="KW-1133">Transmembrane helix</keyword>
<feature type="domain" description="VanZ-like" evidence="2">
    <location>
        <begin position="50"/>
        <end position="180"/>
    </location>
</feature>
<evidence type="ECO:0000313" key="3">
    <source>
        <dbReference type="EMBL" id="MFC6154906.1"/>
    </source>
</evidence>
<dbReference type="RefSeq" id="WP_128221999.1">
    <property type="nucleotide sequence ID" value="NZ_CP034929.1"/>
</dbReference>
<gene>
    <name evidence="3" type="ORF">ACFPWU_14660</name>
</gene>
<feature type="transmembrane region" description="Helical" evidence="1">
    <location>
        <begin position="243"/>
        <end position="262"/>
    </location>
</feature>
<feature type="transmembrane region" description="Helical" evidence="1">
    <location>
        <begin position="307"/>
        <end position="324"/>
    </location>
</feature>
<dbReference type="PANTHER" id="PTHR36834">
    <property type="entry name" value="MEMBRANE PROTEIN-RELATED"/>
    <property type="match status" value="1"/>
</dbReference>
<feature type="transmembrane region" description="Helical" evidence="1">
    <location>
        <begin position="283"/>
        <end position="301"/>
    </location>
</feature>
<proteinExistence type="predicted"/>
<reference evidence="4" key="1">
    <citation type="journal article" date="2019" name="Int. J. Syst. Evol. Microbiol.">
        <title>The Global Catalogue of Microorganisms (GCM) 10K type strain sequencing project: providing services to taxonomists for standard genome sequencing and annotation.</title>
        <authorList>
            <consortium name="The Broad Institute Genomics Platform"/>
            <consortium name="The Broad Institute Genome Sequencing Center for Infectious Disease"/>
            <person name="Wu L."/>
            <person name="Ma J."/>
        </authorList>
    </citation>
    <scope>NUCLEOTIDE SEQUENCE [LARGE SCALE GENOMIC DNA]</scope>
    <source>
        <strain evidence="4">DFY28</strain>
    </source>
</reference>
<sequence>MSQQASNAFLAILVGAFLAVLLITPVAAVMYRRNGRLGLGAVLTLVAAAVYGVALWTYTLLPLPSSNEFSCQPAQTTLFASWADVKERGVGSLGQLARNSMFMQVVLNVVLFVPFGFFVRRVLRRGFLVAGVLGFTTSLLIETTQYTGVWGVFECAYRLFDVDDLATNTLGAVVGSLLSAFVVTKDPERRPLPTHVSRGRRWTGMLLDALVTSIVAVGVNIAWRWYHLYGPGDAARLDDHLDAWIAWGAAGLLQLVVVLLAGRTIGEWAVAVRTRARRPALALPGRVVKWATGVGAFAALTAWDGPGWAYVVFLVVTVVAAWSGREHRGLSNTLGGLDLEVQGVPTSAREPVRG</sequence>
<feature type="transmembrane region" description="Helical" evidence="1">
    <location>
        <begin position="126"/>
        <end position="153"/>
    </location>
</feature>
<keyword evidence="1" id="KW-0812">Transmembrane</keyword>
<evidence type="ECO:0000259" key="2">
    <source>
        <dbReference type="Pfam" id="PF04892"/>
    </source>
</evidence>
<organism evidence="3 4">
    <name type="scientific">Nocardioides yefusunii</name>
    <dbReference type="NCBI Taxonomy" id="2500546"/>
    <lineage>
        <taxon>Bacteria</taxon>
        <taxon>Bacillati</taxon>
        <taxon>Actinomycetota</taxon>
        <taxon>Actinomycetes</taxon>
        <taxon>Propionibacteriales</taxon>
        <taxon>Nocardioidaceae</taxon>
        <taxon>Nocardioides</taxon>
    </lineage>
</organism>
<dbReference type="InterPro" id="IPR053150">
    <property type="entry name" value="Teicoplanin_resist-assoc"/>
</dbReference>
<feature type="transmembrane region" description="Helical" evidence="1">
    <location>
        <begin position="205"/>
        <end position="223"/>
    </location>
</feature>
<protein>
    <submittedName>
        <fullName evidence="3">VanZ family protein</fullName>
    </submittedName>
</protein>
<dbReference type="EMBL" id="JBHSQI010000009">
    <property type="protein sequence ID" value="MFC6154906.1"/>
    <property type="molecule type" value="Genomic_DNA"/>
</dbReference>
<evidence type="ECO:0000313" key="4">
    <source>
        <dbReference type="Proteomes" id="UP001596098"/>
    </source>
</evidence>
<comment type="caution">
    <text evidence="3">The sequence shown here is derived from an EMBL/GenBank/DDBJ whole genome shotgun (WGS) entry which is preliminary data.</text>
</comment>
<dbReference type="Pfam" id="PF04892">
    <property type="entry name" value="VanZ"/>
    <property type="match status" value="1"/>
</dbReference>
<keyword evidence="4" id="KW-1185">Reference proteome</keyword>
<feature type="transmembrane region" description="Helical" evidence="1">
    <location>
        <begin position="165"/>
        <end position="184"/>
    </location>
</feature>
<evidence type="ECO:0000256" key="1">
    <source>
        <dbReference type="SAM" id="Phobius"/>
    </source>
</evidence>
<dbReference type="PANTHER" id="PTHR36834:SF1">
    <property type="entry name" value="INTEGRAL MEMBRANE PROTEIN"/>
    <property type="match status" value="1"/>
</dbReference>
<dbReference type="InterPro" id="IPR006976">
    <property type="entry name" value="VanZ-like"/>
</dbReference>
<keyword evidence="1" id="KW-0472">Membrane</keyword>
<feature type="transmembrane region" description="Helical" evidence="1">
    <location>
        <begin position="6"/>
        <end position="30"/>
    </location>
</feature>
<accession>A0ABW1R3K0</accession>
<feature type="transmembrane region" description="Helical" evidence="1">
    <location>
        <begin position="37"/>
        <end position="58"/>
    </location>
</feature>
<dbReference type="Proteomes" id="UP001596098">
    <property type="component" value="Unassembled WGS sequence"/>
</dbReference>